<gene>
    <name evidence="1" type="ORF">K6K13_09215</name>
</gene>
<evidence type="ECO:0000313" key="2">
    <source>
        <dbReference type="Proteomes" id="UP000825886"/>
    </source>
</evidence>
<dbReference type="EMBL" id="CP081864">
    <property type="protein sequence ID" value="QZN97481.1"/>
    <property type="molecule type" value="Genomic_DNA"/>
</dbReference>
<accession>A0ABX9ART4</accession>
<evidence type="ECO:0000313" key="1">
    <source>
        <dbReference type="EMBL" id="QZN97481.1"/>
    </source>
</evidence>
<name>A0ABX9ART4_9ENTR</name>
<protein>
    <submittedName>
        <fullName evidence="1">Uncharacterized protein</fullName>
    </submittedName>
</protein>
<reference evidence="1 2" key="1">
    <citation type="submission" date="2021-08" db="EMBL/GenBank/DDBJ databases">
        <title>Culture and genomic analysis of Symbiopectobacterium purcellii sp. nov. gen. nov., isolated from the leafhopper Empoasca decipiens.</title>
        <authorList>
            <person name="Nadal-Jimenez P."/>
            <person name="Siozios S."/>
            <person name="Halliday N."/>
            <person name="Camara M."/>
            <person name="Hurst G.D.D."/>
        </authorList>
    </citation>
    <scope>NUCLEOTIDE SEQUENCE [LARGE SCALE GENOMIC DNA]</scope>
    <source>
        <strain evidence="1 2">SyEd1</strain>
    </source>
</reference>
<organism evidence="1 2">
    <name type="scientific">Symbiopectobacterium purcellii</name>
    <dbReference type="NCBI Taxonomy" id="2871826"/>
    <lineage>
        <taxon>Bacteria</taxon>
        <taxon>Pseudomonadati</taxon>
        <taxon>Pseudomonadota</taxon>
        <taxon>Gammaproteobacteria</taxon>
        <taxon>Enterobacterales</taxon>
        <taxon>Enterobacteriaceae</taxon>
    </lineage>
</organism>
<proteinExistence type="predicted"/>
<keyword evidence="2" id="KW-1185">Reference proteome</keyword>
<dbReference type="RefSeq" id="WP_222160518.1">
    <property type="nucleotide sequence ID" value="NZ_CP081864.1"/>
</dbReference>
<sequence length="336" mass="37867">MQTSAITCPLHGNTAIQNYNPETRPNETLNQISNVSNTPDEHSINTPCSRSSDTQRSLLRSVCEFFSPTSSASTQKPAPKELAFIEEGKSLIQKRDSLIQQNQQYSNFSLPSAPTYGWKTAFGLGLLTGASLSCGAFLWARQQNGLIPGNSCPPNNYSPVSPFSMPLPPETPSTTEILPFTPDTVHPFKKAEPLTATMSTIKPIQSKREYPKGDFFKQTKVCDNSTTHYKDCHVRHINADNYQRYCFLYSIETPCERPEDINKPVARVVQPKRNIETGKLKIKQRVKNTQLDSCTQKNSLCIPYPLEENPDTYIQKFYNYETKSSCLVKLNDYETE</sequence>
<dbReference type="Proteomes" id="UP000825886">
    <property type="component" value="Chromosome"/>
</dbReference>